<dbReference type="HOGENOM" id="CLU_1891478_0_0_2"/>
<name>H2C4C5_9CREN</name>
<dbReference type="Proteomes" id="UP000003980">
    <property type="component" value="Unassembled WGS sequence"/>
</dbReference>
<reference evidence="1 2" key="1">
    <citation type="submission" date="2012-01" db="EMBL/GenBank/DDBJ databases">
        <title>Improved High-Quality Draft sequence of Metallosphaera yellowstonensis MK1.</title>
        <authorList>
            <consortium name="US DOE Joint Genome Institute"/>
            <person name="Lucas S."/>
            <person name="Han J."/>
            <person name="Cheng J.-F."/>
            <person name="Goodwin L."/>
            <person name="Pitluck S."/>
            <person name="Peters L."/>
            <person name="Teshima H."/>
            <person name="Detter J.C."/>
            <person name="Han C."/>
            <person name="Tapia R."/>
            <person name="Land M."/>
            <person name="Hauser L."/>
            <person name="Kyrpides N."/>
            <person name="Kozubal M."/>
            <person name="Macur R.E."/>
            <person name="Jay Z."/>
            <person name="Inskeep W."/>
            <person name="Woyke T."/>
        </authorList>
    </citation>
    <scope>NUCLEOTIDE SEQUENCE [LARGE SCALE GENOMIC DNA]</scope>
    <source>
        <strain evidence="1 2">MK1</strain>
    </source>
</reference>
<accession>H2C4C5</accession>
<dbReference type="AlphaFoldDB" id="H2C4C5"/>
<organism evidence="1 2">
    <name type="scientific">Metallosphaera yellowstonensis MK1</name>
    <dbReference type="NCBI Taxonomy" id="671065"/>
    <lineage>
        <taxon>Archaea</taxon>
        <taxon>Thermoproteota</taxon>
        <taxon>Thermoprotei</taxon>
        <taxon>Sulfolobales</taxon>
        <taxon>Sulfolobaceae</taxon>
        <taxon>Metallosphaera</taxon>
    </lineage>
</organism>
<proteinExistence type="predicted"/>
<protein>
    <submittedName>
        <fullName evidence="1">Uncharacterized protein</fullName>
    </submittedName>
</protein>
<keyword evidence="2" id="KW-1185">Reference proteome</keyword>
<evidence type="ECO:0000313" key="1">
    <source>
        <dbReference type="EMBL" id="EHP69790.1"/>
    </source>
</evidence>
<dbReference type="EMBL" id="JH597761">
    <property type="protein sequence ID" value="EHP69790.1"/>
    <property type="molecule type" value="Genomic_DNA"/>
</dbReference>
<evidence type="ECO:0000313" key="2">
    <source>
        <dbReference type="Proteomes" id="UP000003980"/>
    </source>
</evidence>
<gene>
    <name evidence="1" type="ORF">MetMK1DRAFT_00002920</name>
</gene>
<sequence length="134" mass="14810">MINFNKSRERLTLDPQLTLSLGISRNTLSLSTCLATRFPSGAIPLLTDQGSPVEGVYGELGVPNRFFTLTPVILSYGSYFRSSSSMAPMTDVSRSLNTLSSSFRLCSNRILTYLSAQSFLFSFMTASPYFEMSM</sequence>